<name>A0ABR9HFN6_9ACTN</name>
<protein>
    <submittedName>
        <fullName evidence="6">DNA-binding transcriptional LysR family regulator</fullName>
    </submittedName>
</protein>
<dbReference type="SUPFAM" id="SSF53850">
    <property type="entry name" value="Periplasmic binding protein-like II"/>
    <property type="match status" value="1"/>
</dbReference>
<organism evidence="6 7">
    <name type="scientific">Nocardiopsis terrae</name>
    <dbReference type="NCBI Taxonomy" id="372655"/>
    <lineage>
        <taxon>Bacteria</taxon>
        <taxon>Bacillati</taxon>
        <taxon>Actinomycetota</taxon>
        <taxon>Actinomycetes</taxon>
        <taxon>Streptosporangiales</taxon>
        <taxon>Nocardiopsidaceae</taxon>
        <taxon>Nocardiopsis</taxon>
    </lineage>
</organism>
<dbReference type="Pfam" id="PF03466">
    <property type="entry name" value="LysR_substrate"/>
    <property type="match status" value="1"/>
</dbReference>
<keyword evidence="4" id="KW-0804">Transcription</keyword>
<dbReference type="InterPro" id="IPR036390">
    <property type="entry name" value="WH_DNA-bd_sf"/>
</dbReference>
<reference evidence="6 7" key="1">
    <citation type="submission" date="2020-10" db="EMBL/GenBank/DDBJ databases">
        <title>Sequencing the genomes of 1000 actinobacteria strains.</title>
        <authorList>
            <person name="Klenk H.-P."/>
        </authorList>
    </citation>
    <scope>NUCLEOTIDE SEQUENCE [LARGE SCALE GENOMIC DNA]</scope>
    <source>
        <strain evidence="6 7">DSM 45157</strain>
    </source>
</reference>
<gene>
    <name evidence="6" type="ORF">H4W79_002028</name>
</gene>
<dbReference type="InterPro" id="IPR000847">
    <property type="entry name" value="LysR_HTH_N"/>
</dbReference>
<dbReference type="PROSITE" id="PS50931">
    <property type="entry name" value="HTH_LYSR"/>
    <property type="match status" value="1"/>
</dbReference>
<proteinExistence type="inferred from homology"/>
<dbReference type="Proteomes" id="UP000598217">
    <property type="component" value="Unassembled WGS sequence"/>
</dbReference>
<sequence length="306" mass="34570">MDMDVKLLETFIAVAEIKSFTRAATRLRVSQPTVTARVKILEQILGAPLVERLTTGTTLTSTGADLLPRAREIVELSHQILTSIGDKDAPSGHLRVGTVDSLLNYRLFSLIEYIYLRFEKMEVSMKSARGRESLEDVRDGRLDCAFIVDFTEKWPGLESRILCPEPLALVCSPKHPLAHCSQVTESDLFDVDFLLVDSREQYQLEFKRLIGAQSTRRQSRVFELYAVDAVKRGVYNGMGAALLPEVTVRDEIEDKVFHRVDWTPDFKVFAQVVWRLGASENHMVRALVDNAAQAIAEQHTESFWDG</sequence>
<evidence type="ECO:0000256" key="1">
    <source>
        <dbReference type="ARBA" id="ARBA00009437"/>
    </source>
</evidence>
<dbReference type="Pfam" id="PF00126">
    <property type="entry name" value="HTH_1"/>
    <property type="match status" value="1"/>
</dbReference>
<dbReference type="PANTHER" id="PTHR30126:SF40">
    <property type="entry name" value="HTH-TYPE TRANSCRIPTIONAL REGULATOR GLTR"/>
    <property type="match status" value="1"/>
</dbReference>
<dbReference type="GO" id="GO:0003677">
    <property type="term" value="F:DNA binding"/>
    <property type="evidence" value="ECO:0007669"/>
    <property type="project" value="UniProtKB-KW"/>
</dbReference>
<dbReference type="EMBL" id="JADBDY010000001">
    <property type="protein sequence ID" value="MBE1457814.1"/>
    <property type="molecule type" value="Genomic_DNA"/>
</dbReference>
<keyword evidence="2" id="KW-0805">Transcription regulation</keyword>
<evidence type="ECO:0000256" key="4">
    <source>
        <dbReference type="ARBA" id="ARBA00023163"/>
    </source>
</evidence>
<dbReference type="Gene3D" id="3.40.190.10">
    <property type="entry name" value="Periplasmic binding protein-like II"/>
    <property type="match status" value="2"/>
</dbReference>
<evidence type="ECO:0000256" key="3">
    <source>
        <dbReference type="ARBA" id="ARBA00023125"/>
    </source>
</evidence>
<accession>A0ABR9HFN6</accession>
<dbReference type="CDD" id="cd05466">
    <property type="entry name" value="PBP2_LTTR_substrate"/>
    <property type="match status" value="1"/>
</dbReference>
<evidence type="ECO:0000259" key="5">
    <source>
        <dbReference type="PROSITE" id="PS50931"/>
    </source>
</evidence>
<keyword evidence="3 6" id="KW-0238">DNA-binding</keyword>
<dbReference type="InterPro" id="IPR036388">
    <property type="entry name" value="WH-like_DNA-bd_sf"/>
</dbReference>
<dbReference type="PANTHER" id="PTHR30126">
    <property type="entry name" value="HTH-TYPE TRANSCRIPTIONAL REGULATOR"/>
    <property type="match status" value="1"/>
</dbReference>
<dbReference type="SUPFAM" id="SSF46785">
    <property type="entry name" value="Winged helix' DNA-binding domain"/>
    <property type="match status" value="1"/>
</dbReference>
<dbReference type="Gene3D" id="1.10.10.10">
    <property type="entry name" value="Winged helix-like DNA-binding domain superfamily/Winged helix DNA-binding domain"/>
    <property type="match status" value="1"/>
</dbReference>
<feature type="domain" description="HTH lysR-type" evidence="5">
    <location>
        <begin position="3"/>
        <end position="60"/>
    </location>
</feature>
<dbReference type="InterPro" id="IPR005119">
    <property type="entry name" value="LysR_subst-bd"/>
</dbReference>
<evidence type="ECO:0000256" key="2">
    <source>
        <dbReference type="ARBA" id="ARBA00023015"/>
    </source>
</evidence>
<comment type="caution">
    <text evidence="6">The sequence shown here is derived from an EMBL/GenBank/DDBJ whole genome shotgun (WGS) entry which is preliminary data.</text>
</comment>
<evidence type="ECO:0000313" key="7">
    <source>
        <dbReference type="Proteomes" id="UP000598217"/>
    </source>
</evidence>
<evidence type="ECO:0000313" key="6">
    <source>
        <dbReference type="EMBL" id="MBE1457814.1"/>
    </source>
</evidence>
<dbReference type="PRINTS" id="PR00039">
    <property type="entry name" value="HTHLYSR"/>
</dbReference>
<keyword evidence="7" id="KW-1185">Reference proteome</keyword>
<comment type="similarity">
    <text evidence="1">Belongs to the LysR transcriptional regulatory family.</text>
</comment>